<organism evidence="2 4">
    <name type="scientific">Didymodactylos carnosus</name>
    <dbReference type="NCBI Taxonomy" id="1234261"/>
    <lineage>
        <taxon>Eukaryota</taxon>
        <taxon>Metazoa</taxon>
        <taxon>Spiralia</taxon>
        <taxon>Gnathifera</taxon>
        <taxon>Rotifera</taxon>
        <taxon>Eurotatoria</taxon>
        <taxon>Bdelloidea</taxon>
        <taxon>Philodinida</taxon>
        <taxon>Philodinidae</taxon>
        <taxon>Didymodactylos</taxon>
    </lineage>
</organism>
<dbReference type="AlphaFoldDB" id="A0A8S2FAF5"/>
<dbReference type="EMBL" id="CAJNOK010026334">
    <property type="protein sequence ID" value="CAF1401153.1"/>
    <property type="molecule type" value="Genomic_DNA"/>
</dbReference>
<accession>A0A8S2FAF5</accession>
<name>A0A8S2FAF5_9BILA</name>
<sequence length="28" mass="2732">MSGPGSILLGLKPKDSPGHLGTAGNGRN</sequence>
<evidence type="ECO:0000313" key="2">
    <source>
        <dbReference type="EMBL" id="CAF1401153.1"/>
    </source>
</evidence>
<comment type="caution">
    <text evidence="2">The sequence shown here is derived from an EMBL/GenBank/DDBJ whole genome shotgun (WGS) entry which is preliminary data.</text>
</comment>
<dbReference type="Proteomes" id="UP000677228">
    <property type="component" value="Unassembled WGS sequence"/>
</dbReference>
<proteinExistence type="predicted"/>
<evidence type="ECO:0000313" key="3">
    <source>
        <dbReference type="EMBL" id="CAF4208360.1"/>
    </source>
</evidence>
<evidence type="ECO:0000256" key="1">
    <source>
        <dbReference type="SAM" id="MobiDB-lite"/>
    </source>
</evidence>
<reference evidence="2" key="1">
    <citation type="submission" date="2021-02" db="EMBL/GenBank/DDBJ databases">
        <authorList>
            <person name="Nowell W R."/>
        </authorList>
    </citation>
    <scope>NUCLEOTIDE SEQUENCE</scope>
</reference>
<feature type="non-terminal residue" evidence="2">
    <location>
        <position position="28"/>
    </location>
</feature>
<dbReference type="Proteomes" id="UP000682733">
    <property type="component" value="Unassembled WGS sequence"/>
</dbReference>
<evidence type="ECO:0000313" key="4">
    <source>
        <dbReference type="Proteomes" id="UP000677228"/>
    </source>
</evidence>
<feature type="region of interest" description="Disordered" evidence="1">
    <location>
        <begin position="1"/>
        <end position="28"/>
    </location>
</feature>
<protein>
    <submittedName>
        <fullName evidence="2">Uncharacterized protein</fullName>
    </submittedName>
</protein>
<gene>
    <name evidence="2" type="ORF">OVA965_LOCUS33050</name>
    <name evidence="3" type="ORF">TMI583_LOCUS33922</name>
</gene>
<dbReference type="EMBL" id="CAJOBA010048056">
    <property type="protein sequence ID" value="CAF4208360.1"/>
    <property type="molecule type" value="Genomic_DNA"/>
</dbReference>